<dbReference type="CDD" id="cd00198">
    <property type="entry name" value="vWFA"/>
    <property type="match status" value="1"/>
</dbReference>
<feature type="region of interest" description="Disordered" evidence="1">
    <location>
        <begin position="1238"/>
        <end position="1258"/>
    </location>
</feature>
<feature type="compositionally biased region" description="Pro residues" evidence="1">
    <location>
        <begin position="1247"/>
        <end position="1258"/>
    </location>
</feature>
<dbReference type="EMBL" id="SRXW01000001">
    <property type="protein sequence ID" value="TGY89663.1"/>
    <property type="molecule type" value="Genomic_DNA"/>
</dbReference>
<dbReference type="Proteomes" id="UP000308054">
    <property type="component" value="Unassembled WGS sequence"/>
</dbReference>
<keyword evidence="2" id="KW-0732">Signal</keyword>
<evidence type="ECO:0008006" key="5">
    <source>
        <dbReference type="Google" id="ProtNLM"/>
    </source>
</evidence>
<dbReference type="Gene3D" id="3.40.50.410">
    <property type="entry name" value="von Willebrand factor, type A domain"/>
    <property type="match status" value="1"/>
</dbReference>
<accession>A0A4S2H2G2</accession>
<dbReference type="RefSeq" id="WP_135994162.1">
    <property type="nucleotide sequence ID" value="NZ_CP071057.1"/>
</dbReference>
<comment type="caution">
    <text evidence="3">The sequence shown here is derived from an EMBL/GenBank/DDBJ whole genome shotgun (WGS) entry which is preliminary data.</text>
</comment>
<gene>
    <name evidence="3" type="ORF">E5163_00525</name>
</gene>
<dbReference type="OrthoDB" id="7623119at2"/>
<name>A0A4S2H2G2_9PROT</name>
<sequence length="1377" mass="151552">MRSLRLMQAAAVALAFVGATGWDTKEVHPMPWLSVYGCSQGNTRTTLSDGASCEENEHEWLANRALSLLVPSGHWTINSPTELYVVDLNASLFFPERMRDSPEPVQPRSGGDSRRSAPYGRPLEERDLVNPPHWAGLPDWSYTVYDWINKNQLCPSRPAGNALNEYCHVFAAWHGGGFNASHFGSQASANYMSLHSTAMSIARRARAMHEAAQGDEATLQAHRDAIREAELMALIFEGAGQHFLQDRWSSGHMWERWNGPDYWFNAYEDEMGSAISTGMISGIIHGWESITPGRIWPRPLSSPVINTTLGIPSSVTPAQWRFGPTGDLESGVGDYRARDMFDGEFGGNYVMARYWDFDIDTRIQAETFMACSAGGFREVIEGFGRSPGGGWGIDNVGLSGFAQEGLQPHCLTPWATNWSIRQAWVVISEGANIAQTELLPIVTRLVAKWQVDGWDAGLEPQNLPLEHASLVRISARIHWRAKFDPDGTDLARGGLGAYGDALPGQNYPSARYLEPANITDLARTRRDPQGKDAETVFGFFNRANADYFCNEAAHYLEEWRDVADRSDPERAACLVLAQRLYDSVDPSYPEDRRAYQSVAFADDTRRARPLCAIAPGATWPPRSGERDAAPASLHPGYVRYDFGSGRARRFEAEPWRYAAEPVANWCDRVPVIDLVRDPDEPDLAISVEHPRDEITLTGLNFGPSAGTLRLGQTPDRAVEIADIRSWRDTEIRFSILDVLDRLEFNDENEIHLFIERLPLGDSDAAVASVGRFVLRREFEPPRVSRVDVAGGGETFYAWQAPPEPEDLEGEEIDPLDIYAEAGGDAEPAAALPFKPVPPDTELTIEIGFSAAMEAAGEGESFRLGDRTIEGRWIDASTWRGTLTVPGREAGYGEMRGPAELFIQARSREGLLSDSDISTATPDPDTDHRFLFDLVPVYLQEIEVRARGQRVYAASWSGGPDYEAAENLTREGLGNPERGLSVRTARAAPDEAEGEIRLVFSGQLEQAPVVSLGGAPVQMEGEAERWRGTFRFEAATPDASGDLLVEVRAPDADGRNLDADPRTAAVIAPVDDWSGGRYWQGYEDRRGGSTSANGGPDLWHKVGEAPDLSLIVILDASGSMNEQNRMANAREGIQSTFANIPQDRSIEMAGVVFYDCGRFDTRAFTRDLASIREFLLNANPSGGIPLADAHGRARAMLGSQADPRSLRWDFATFTDGLETCDGDVAGAARRLQRLIGDHQAPEEVGEAPPEPEPPAPPIDCRPDSWRGYQVRTEPEIALVEHTYLERALPGGRCIARHEQALRYVHFGSARNDGVIRTGWGINSNVSERDVTLGTSAQGQASIDRARRNAQAARSTLVSLDQARRQIGEAVARELGDSP</sequence>
<feature type="region of interest" description="Disordered" evidence="1">
    <location>
        <begin position="99"/>
        <end position="125"/>
    </location>
</feature>
<evidence type="ECO:0000256" key="1">
    <source>
        <dbReference type="SAM" id="MobiDB-lite"/>
    </source>
</evidence>
<dbReference type="SUPFAM" id="SSF53300">
    <property type="entry name" value="vWA-like"/>
    <property type="match status" value="1"/>
</dbReference>
<proteinExistence type="predicted"/>
<feature type="chain" id="PRO_5020708281" description="VWA domain-containing protein" evidence="2">
    <location>
        <begin position="22"/>
        <end position="1377"/>
    </location>
</feature>
<reference evidence="3 4" key="1">
    <citation type="journal article" date="2017" name="Int. J. Syst. Evol. Microbiol.">
        <title>Marinicauda algicola sp. nov., isolated from a marine red alga Rhodosorus marinus.</title>
        <authorList>
            <person name="Jeong S.E."/>
            <person name="Jeon S.H."/>
            <person name="Chun B.H."/>
            <person name="Kim D.W."/>
            <person name="Jeon C.O."/>
        </authorList>
    </citation>
    <scope>NUCLEOTIDE SEQUENCE [LARGE SCALE GENOMIC DNA]</scope>
    <source>
        <strain evidence="3 4">JCM 31718</strain>
    </source>
</reference>
<protein>
    <recommendedName>
        <fullName evidence="5">VWA domain-containing protein</fullName>
    </recommendedName>
</protein>
<organism evidence="3 4">
    <name type="scientific">Marinicauda algicola</name>
    <dbReference type="NCBI Taxonomy" id="2029849"/>
    <lineage>
        <taxon>Bacteria</taxon>
        <taxon>Pseudomonadati</taxon>
        <taxon>Pseudomonadota</taxon>
        <taxon>Alphaproteobacteria</taxon>
        <taxon>Maricaulales</taxon>
        <taxon>Maricaulaceae</taxon>
        <taxon>Marinicauda</taxon>
    </lineage>
</organism>
<evidence type="ECO:0000313" key="4">
    <source>
        <dbReference type="Proteomes" id="UP000308054"/>
    </source>
</evidence>
<keyword evidence="4" id="KW-1185">Reference proteome</keyword>
<evidence type="ECO:0000313" key="3">
    <source>
        <dbReference type="EMBL" id="TGY89663.1"/>
    </source>
</evidence>
<feature type="signal peptide" evidence="2">
    <location>
        <begin position="1"/>
        <end position="21"/>
    </location>
</feature>
<evidence type="ECO:0000256" key="2">
    <source>
        <dbReference type="SAM" id="SignalP"/>
    </source>
</evidence>
<dbReference type="InterPro" id="IPR036465">
    <property type="entry name" value="vWFA_dom_sf"/>
</dbReference>